<accession>W6T452</accession>
<sequence>MDYLIQGDYQEFQTTLQAIPHTAKRLSADEELSTNQQAYFVVTGTIIEIMLLADGEEHALTAYGPATLFPPLSTTDFKPKNNLCFRTVAPSTVWCFDKPLLQRLGSHNPKFQAVMTNSYIKHMNYYLDDIEQLIHTTGMQRLVTFLLYYIEEHHPHANLIPLRQKNIAKLIAVNPTNMSRNIKKLKAENIVKISGDGITITDLAKLRTYSALSQ</sequence>
<dbReference type="SUPFAM" id="SSF51206">
    <property type="entry name" value="cAMP-binding domain-like"/>
    <property type="match status" value="1"/>
</dbReference>
<evidence type="ECO:0000256" key="1">
    <source>
        <dbReference type="ARBA" id="ARBA00023015"/>
    </source>
</evidence>
<protein>
    <recommendedName>
        <fullName evidence="4">HTH crp-type domain-containing protein</fullName>
    </recommendedName>
</protein>
<evidence type="ECO:0000313" key="6">
    <source>
        <dbReference type="Proteomes" id="UP000019247"/>
    </source>
</evidence>
<reference evidence="5 6" key="1">
    <citation type="journal article" date="2014" name="Genome Announc.">
        <title>Genome Sequence of Lactobacillus fabifermentans Strain T30PCM01, Isolated from Fermenting Grape Marc.</title>
        <authorList>
            <person name="Treu L."/>
            <person name="Vendramin V."/>
            <person name="Bovo B."/>
            <person name="Giacomini A."/>
            <person name="Corich V."/>
            <person name="Campanaro S."/>
        </authorList>
    </citation>
    <scope>NUCLEOTIDE SEQUENCE [LARGE SCALE GENOMIC DNA]</scope>
    <source>
        <strain evidence="5 6">T30PCM01</strain>
    </source>
</reference>
<evidence type="ECO:0000256" key="3">
    <source>
        <dbReference type="ARBA" id="ARBA00023163"/>
    </source>
</evidence>
<dbReference type="PATRIC" id="fig|1400520.3.peg.3286"/>
<dbReference type="InterPro" id="IPR036390">
    <property type="entry name" value="WH_DNA-bd_sf"/>
</dbReference>
<dbReference type="InterPro" id="IPR014710">
    <property type="entry name" value="RmlC-like_jellyroll"/>
</dbReference>
<dbReference type="EMBL" id="AWWK01000094">
    <property type="protein sequence ID" value="ETY72599.1"/>
    <property type="molecule type" value="Genomic_DNA"/>
</dbReference>
<dbReference type="RefSeq" id="WP_033614871.1">
    <property type="nucleotide sequence ID" value="NZ_KK036540.1"/>
</dbReference>
<dbReference type="eggNOG" id="COG0664">
    <property type="taxonomic scope" value="Bacteria"/>
</dbReference>
<keyword evidence="1" id="KW-0805">Transcription regulation</keyword>
<dbReference type="GO" id="GO:0003677">
    <property type="term" value="F:DNA binding"/>
    <property type="evidence" value="ECO:0007669"/>
    <property type="project" value="UniProtKB-KW"/>
</dbReference>
<keyword evidence="2" id="KW-0238">DNA-binding</keyword>
<dbReference type="InterPro" id="IPR012318">
    <property type="entry name" value="HTH_CRP"/>
</dbReference>
<dbReference type="HOGENOM" id="CLU_1287487_0_0_9"/>
<name>W6T452_9LACO</name>
<evidence type="ECO:0000256" key="2">
    <source>
        <dbReference type="ARBA" id="ARBA00023125"/>
    </source>
</evidence>
<comment type="caution">
    <text evidence="5">The sequence shown here is derived from an EMBL/GenBank/DDBJ whole genome shotgun (WGS) entry which is preliminary data.</text>
</comment>
<dbReference type="Proteomes" id="UP000019247">
    <property type="component" value="Unassembled WGS sequence"/>
</dbReference>
<dbReference type="InterPro" id="IPR018490">
    <property type="entry name" value="cNMP-bd_dom_sf"/>
</dbReference>
<dbReference type="Pfam" id="PF13545">
    <property type="entry name" value="HTH_Crp_2"/>
    <property type="match status" value="1"/>
</dbReference>
<proteinExistence type="predicted"/>
<organism evidence="5 6">
    <name type="scientific">Lactiplantibacillus fabifermentans T30PCM01</name>
    <dbReference type="NCBI Taxonomy" id="1400520"/>
    <lineage>
        <taxon>Bacteria</taxon>
        <taxon>Bacillati</taxon>
        <taxon>Bacillota</taxon>
        <taxon>Bacilli</taxon>
        <taxon>Lactobacillales</taxon>
        <taxon>Lactobacillaceae</taxon>
        <taxon>Lactiplantibacillus</taxon>
    </lineage>
</organism>
<dbReference type="PROSITE" id="PS51063">
    <property type="entry name" value="HTH_CRP_2"/>
    <property type="match status" value="1"/>
</dbReference>
<dbReference type="AlphaFoldDB" id="W6T452"/>
<dbReference type="STRING" id="1400520.LFAB_16715"/>
<dbReference type="SUPFAM" id="SSF46785">
    <property type="entry name" value="Winged helix' DNA-binding domain"/>
    <property type="match status" value="1"/>
</dbReference>
<dbReference type="OrthoDB" id="2324938at2"/>
<keyword evidence="3" id="KW-0804">Transcription</keyword>
<evidence type="ECO:0000313" key="5">
    <source>
        <dbReference type="EMBL" id="ETY72599.1"/>
    </source>
</evidence>
<gene>
    <name evidence="5" type="ORF">LFAB_16715</name>
</gene>
<dbReference type="GO" id="GO:0006355">
    <property type="term" value="P:regulation of DNA-templated transcription"/>
    <property type="evidence" value="ECO:0007669"/>
    <property type="project" value="InterPro"/>
</dbReference>
<feature type="domain" description="HTH crp-type" evidence="4">
    <location>
        <begin position="136"/>
        <end position="204"/>
    </location>
</feature>
<evidence type="ECO:0000259" key="4">
    <source>
        <dbReference type="PROSITE" id="PS51063"/>
    </source>
</evidence>
<dbReference type="Gene3D" id="2.60.120.10">
    <property type="entry name" value="Jelly Rolls"/>
    <property type="match status" value="1"/>
</dbReference>